<organism evidence="1 2">
    <name type="scientific">Salipaludibacillus agaradhaerens</name>
    <name type="common">Bacillus agaradhaerens</name>
    <dbReference type="NCBI Taxonomy" id="76935"/>
    <lineage>
        <taxon>Bacteria</taxon>
        <taxon>Bacillati</taxon>
        <taxon>Bacillota</taxon>
        <taxon>Bacilli</taxon>
        <taxon>Bacillales</taxon>
        <taxon>Bacillaceae</taxon>
    </lineage>
</organism>
<comment type="caution">
    <text evidence="1">The sequence shown here is derived from an EMBL/GenBank/DDBJ whole genome shotgun (WGS) entry which is preliminary data.</text>
</comment>
<name>A0A9Q4B278_SALAG</name>
<reference evidence="1" key="1">
    <citation type="submission" date="2020-06" db="EMBL/GenBank/DDBJ databases">
        <title>Insight into the genomes of haloalkaliphilic bacilli from Kenyan soda lakes.</title>
        <authorList>
            <person name="Mwirichia R."/>
            <person name="Villamizar G.C."/>
            <person name="Poehlein A."/>
            <person name="Mugweru J."/>
            <person name="Kipnyargis A."/>
            <person name="Kiplimo D."/>
            <person name="Orwa P."/>
            <person name="Daniel R."/>
        </authorList>
    </citation>
    <scope>NUCLEOTIDE SEQUENCE</scope>
    <source>
        <strain evidence="1">B1096_S55</strain>
    </source>
</reference>
<dbReference type="AlphaFoldDB" id="A0A9Q4B278"/>
<accession>A0A9Q4B278</accession>
<proteinExistence type="predicted"/>
<evidence type="ECO:0000313" key="2">
    <source>
        <dbReference type="Proteomes" id="UP001057753"/>
    </source>
</evidence>
<keyword evidence="2" id="KW-1185">Reference proteome</keyword>
<sequence>MLNLDYEYGIELVWECLEQTQEEALWELWLSDNANAHKQPKPYKDYLAEYRKNKTRNIERINEPSSDELFAMAEKIKHSG</sequence>
<dbReference type="Proteomes" id="UP001057753">
    <property type="component" value="Unassembled WGS sequence"/>
</dbReference>
<dbReference type="RefSeq" id="WP_257821338.1">
    <property type="nucleotide sequence ID" value="NZ_JABXYM010000001.1"/>
</dbReference>
<gene>
    <name evidence="1" type="ORF">HXA33_09815</name>
</gene>
<protein>
    <submittedName>
        <fullName evidence="1">Uncharacterized protein</fullName>
    </submittedName>
</protein>
<dbReference type="EMBL" id="JABXYM010000001">
    <property type="protein sequence ID" value="MCR6096851.1"/>
    <property type="molecule type" value="Genomic_DNA"/>
</dbReference>
<evidence type="ECO:0000313" key="1">
    <source>
        <dbReference type="EMBL" id="MCR6096851.1"/>
    </source>
</evidence>